<feature type="transmembrane region" description="Helical" evidence="5">
    <location>
        <begin position="323"/>
        <end position="345"/>
    </location>
</feature>
<dbReference type="GO" id="GO:0005886">
    <property type="term" value="C:plasma membrane"/>
    <property type="evidence" value="ECO:0007669"/>
    <property type="project" value="TreeGrafter"/>
</dbReference>
<accession>A0A4W3JM69</accession>
<reference evidence="8" key="2">
    <citation type="journal article" date="2007" name="PLoS Biol.">
        <title>Survey sequencing and comparative analysis of the elephant shark (Callorhinchus milii) genome.</title>
        <authorList>
            <person name="Venkatesh B."/>
            <person name="Kirkness E.F."/>
            <person name="Loh Y.H."/>
            <person name="Halpern A.L."/>
            <person name="Lee A.P."/>
            <person name="Johnson J."/>
            <person name="Dandona N."/>
            <person name="Viswanathan L.D."/>
            <person name="Tay A."/>
            <person name="Venter J.C."/>
            <person name="Strausberg R.L."/>
            <person name="Brenner S."/>
        </authorList>
    </citation>
    <scope>NUCLEOTIDE SEQUENCE [LARGE SCALE GENOMIC DNA]</scope>
</reference>
<dbReference type="Proteomes" id="UP000314986">
    <property type="component" value="Unassembled WGS sequence"/>
</dbReference>
<dbReference type="PANTHER" id="PTHR22950">
    <property type="entry name" value="AMINO ACID TRANSPORTER"/>
    <property type="match status" value="1"/>
</dbReference>
<feature type="transmembrane region" description="Helical" evidence="5">
    <location>
        <begin position="172"/>
        <end position="188"/>
    </location>
</feature>
<gene>
    <name evidence="7" type="primary">slc38a4</name>
</gene>
<feature type="transmembrane region" description="Helical" evidence="5">
    <location>
        <begin position="238"/>
        <end position="259"/>
    </location>
</feature>
<evidence type="ECO:0000259" key="6">
    <source>
        <dbReference type="Pfam" id="PF01490"/>
    </source>
</evidence>
<keyword evidence="4 5" id="KW-0472">Membrane</keyword>
<dbReference type="GeneTree" id="ENSGT00940000158917"/>
<sequence length="446" mass="49978">MIDSEKATISSQFADEDDAESRKFLTNGFLGKTKYEEYQEEYHPGTTSFGISAFNLSNAIMGSGILGLSYAMANTGIILFVFLLFGVAILSLYSVHLLLEASKEGGSMVYEKLGERAFGLTGKIAAFSSITLQNIGAISSYLFIIKYELPEVIRAFLGIEELSGEWYLNGKYLVVIVSLSIILPLTFLKNLGYLGYTSGFSLTCMIFFLSVVSIAVYVKHCHVVYNAHQDDDMCKPKYFVFNSQTAYTIPILAFAFVCHPEVLPIYSELKGRSQKKMQHVSNVSITAMLIMYLMAALFGYLTFYDQVETELLHTYTQVYKFDTLLLLVRLAVLVAVTLTVPIVLFPIRTSIQELFFPGRSFNWLRHIGIAGFLLILNDLLVIFVPSIRDIFGFIGASAATMLIFILPSACYIKLVKKESMKSMQKIGVMVWIFCHSGRRVYTSSQK</sequence>
<dbReference type="PANTHER" id="PTHR22950:SF222">
    <property type="entry name" value="SODIUM-COUPLED NEUTRAL AMINO ACID TRANSPORTER 4"/>
    <property type="match status" value="1"/>
</dbReference>
<reference evidence="8" key="1">
    <citation type="journal article" date="2006" name="Science">
        <title>Ancient noncoding elements conserved in the human genome.</title>
        <authorList>
            <person name="Venkatesh B."/>
            <person name="Kirkness E.F."/>
            <person name="Loh Y.H."/>
            <person name="Halpern A.L."/>
            <person name="Lee A.P."/>
            <person name="Johnson J."/>
            <person name="Dandona N."/>
            <person name="Viswanathan L.D."/>
            <person name="Tay A."/>
            <person name="Venter J.C."/>
            <person name="Strausberg R.L."/>
            <person name="Brenner S."/>
        </authorList>
    </citation>
    <scope>NUCLEOTIDE SEQUENCE [LARGE SCALE GENOMIC DNA]</scope>
</reference>
<dbReference type="InterPro" id="IPR013057">
    <property type="entry name" value="AA_transpt_TM"/>
</dbReference>
<evidence type="ECO:0000256" key="5">
    <source>
        <dbReference type="SAM" id="Phobius"/>
    </source>
</evidence>
<feature type="transmembrane region" description="Helical" evidence="5">
    <location>
        <begin position="366"/>
        <end position="384"/>
    </location>
</feature>
<organism evidence="7 8">
    <name type="scientific">Callorhinchus milii</name>
    <name type="common">Ghost shark</name>
    <dbReference type="NCBI Taxonomy" id="7868"/>
    <lineage>
        <taxon>Eukaryota</taxon>
        <taxon>Metazoa</taxon>
        <taxon>Chordata</taxon>
        <taxon>Craniata</taxon>
        <taxon>Vertebrata</taxon>
        <taxon>Chondrichthyes</taxon>
        <taxon>Holocephali</taxon>
        <taxon>Chimaeriformes</taxon>
        <taxon>Callorhinchidae</taxon>
        <taxon>Callorhinchus</taxon>
    </lineage>
</organism>
<feature type="transmembrane region" description="Helical" evidence="5">
    <location>
        <begin position="390"/>
        <end position="415"/>
    </location>
</feature>
<dbReference type="GO" id="GO:0015179">
    <property type="term" value="F:L-amino acid transmembrane transporter activity"/>
    <property type="evidence" value="ECO:0007669"/>
    <property type="project" value="TreeGrafter"/>
</dbReference>
<evidence type="ECO:0000256" key="1">
    <source>
        <dbReference type="ARBA" id="ARBA00004141"/>
    </source>
</evidence>
<protein>
    <submittedName>
        <fullName evidence="7">Solute carrier family 38 member 4</fullName>
    </submittedName>
</protein>
<comment type="subcellular location">
    <subcellularLocation>
        <location evidence="1">Membrane</location>
        <topology evidence="1">Multi-pass membrane protein</topology>
    </subcellularLocation>
</comment>
<reference evidence="7" key="4">
    <citation type="submission" date="2025-08" db="UniProtKB">
        <authorList>
            <consortium name="Ensembl"/>
        </authorList>
    </citation>
    <scope>IDENTIFICATION</scope>
</reference>
<evidence type="ECO:0000256" key="3">
    <source>
        <dbReference type="ARBA" id="ARBA00022989"/>
    </source>
</evidence>
<name>A0A4W3JM69_CALMI</name>
<reference evidence="8" key="3">
    <citation type="journal article" date="2014" name="Nature">
        <title>Elephant shark genome provides unique insights into gnathostome evolution.</title>
        <authorList>
            <consortium name="International Elephant Shark Genome Sequencing Consortium"/>
            <person name="Venkatesh B."/>
            <person name="Lee A.P."/>
            <person name="Ravi V."/>
            <person name="Maurya A.K."/>
            <person name="Lian M.M."/>
            <person name="Swann J.B."/>
            <person name="Ohta Y."/>
            <person name="Flajnik M.F."/>
            <person name="Sutoh Y."/>
            <person name="Kasahara M."/>
            <person name="Hoon S."/>
            <person name="Gangu V."/>
            <person name="Roy S.W."/>
            <person name="Irimia M."/>
            <person name="Korzh V."/>
            <person name="Kondrychyn I."/>
            <person name="Lim Z.W."/>
            <person name="Tay B.H."/>
            <person name="Tohari S."/>
            <person name="Kong K.W."/>
            <person name="Ho S."/>
            <person name="Lorente-Galdos B."/>
            <person name="Quilez J."/>
            <person name="Marques-Bonet T."/>
            <person name="Raney B.J."/>
            <person name="Ingham P.W."/>
            <person name="Tay A."/>
            <person name="Hillier L.W."/>
            <person name="Minx P."/>
            <person name="Boehm T."/>
            <person name="Wilson R.K."/>
            <person name="Brenner S."/>
            <person name="Warren W.C."/>
        </authorList>
    </citation>
    <scope>NUCLEOTIDE SEQUENCE [LARGE SCALE GENOMIC DNA]</scope>
</reference>
<feature type="transmembrane region" description="Helical" evidence="5">
    <location>
        <begin position="200"/>
        <end position="218"/>
    </location>
</feature>
<evidence type="ECO:0000313" key="8">
    <source>
        <dbReference type="Proteomes" id="UP000314986"/>
    </source>
</evidence>
<evidence type="ECO:0000313" key="7">
    <source>
        <dbReference type="Ensembl" id="ENSCMIP00000039143.1"/>
    </source>
</evidence>
<dbReference type="AlphaFoldDB" id="A0A4W3JM69"/>
<feature type="transmembrane region" description="Helical" evidence="5">
    <location>
        <begin position="77"/>
        <end position="99"/>
    </location>
</feature>
<keyword evidence="8" id="KW-1185">Reference proteome</keyword>
<proteinExistence type="predicted"/>
<feature type="transmembrane region" description="Helical" evidence="5">
    <location>
        <begin position="49"/>
        <end position="71"/>
    </location>
</feature>
<dbReference type="Ensembl" id="ENSCMIT00000039708.1">
    <property type="protein sequence ID" value="ENSCMIP00000039143.1"/>
    <property type="gene ID" value="ENSCMIG00000016279.1"/>
</dbReference>
<keyword evidence="2 5" id="KW-0812">Transmembrane</keyword>
<feature type="domain" description="Amino acid transporter transmembrane" evidence="6">
    <location>
        <begin position="46"/>
        <end position="433"/>
    </location>
</feature>
<dbReference type="Pfam" id="PF01490">
    <property type="entry name" value="Aa_trans"/>
    <property type="match status" value="1"/>
</dbReference>
<evidence type="ECO:0000256" key="2">
    <source>
        <dbReference type="ARBA" id="ARBA00022692"/>
    </source>
</evidence>
<reference evidence="7" key="5">
    <citation type="submission" date="2025-09" db="UniProtKB">
        <authorList>
            <consortium name="Ensembl"/>
        </authorList>
    </citation>
    <scope>IDENTIFICATION</scope>
</reference>
<feature type="transmembrane region" description="Helical" evidence="5">
    <location>
        <begin position="280"/>
        <end position="303"/>
    </location>
</feature>
<evidence type="ECO:0000256" key="4">
    <source>
        <dbReference type="ARBA" id="ARBA00023136"/>
    </source>
</evidence>
<keyword evidence="3 5" id="KW-1133">Transmembrane helix</keyword>